<organism evidence="2 3">
    <name type="scientific">Blautia caecimuris</name>
    <dbReference type="NCBI Taxonomy" id="1796615"/>
    <lineage>
        <taxon>Bacteria</taxon>
        <taxon>Bacillati</taxon>
        <taxon>Bacillota</taxon>
        <taxon>Clostridia</taxon>
        <taxon>Lachnospirales</taxon>
        <taxon>Lachnospiraceae</taxon>
        <taxon>Blautia</taxon>
    </lineage>
</organism>
<evidence type="ECO:0000259" key="1">
    <source>
        <dbReference type="Pfam" id="PF13240"/>
    </source>
</evidence>
<dbReference type="RefSeq" id="WP_257464206.1">
    <property type="nucleotide sequence ID" value="NZ_JANJZT010000005.1"/>
</dbReference>
<feature type="domain" description="Zinc-ribbon" evidence="1">
    <location>
        <begin position="2"/>
        <end position="24"/>
    </location>
</feature>
<dbReference type="InterPro" id="IPR026870">
    <property type="entry name" value="Zinc_ribbon_dom"/>
</dbReference>
<evidence type="ECO:0000313" key="3">
    <source>
        <dbReference type="Proteomes" id="UP001549106"/>
    </source>
</evidence>
<keyword evidence="3" id="KW-1185">Reference proteome</keyword>
<reference evidence="2 3" key="1">
    <citation type="submission" date="2024-06" db="EMBL/GenBank/DDBJ databases">
        <title>Genomic Encyclopedia of Type Strains, Phase IV (KMG-IV): sequencing the most valuable type-strain genomes for metagenomic binning, comparative biology and taxonomic classification.</title>
        <authorList>
            <person name="Goeker M."/>
        </authorList>
    </citation>
    <scope>NUCLEOTIDE SEQUENCE [LARGE SCALE GENOMIC DNA]</scope>
    <source>
        <strain evidence="2 3">DSM 29492</strain>
    </source>
</reference>
<protein>
    <submittedName>
        <fullName evidence="2">Membrane protein YvbJ</fullName>
    </submittedName>
</protein>
<gene>
    <name evidence="2" type="ORF">ABID24_000992</name>
</gene>
<name>A0ABV2M2T7_9FIRM</name>
<proteinExistence type="predicted"/>
<comment type="caution">
    <text evidence="2">The sequence shown here is derived from an EMBL/GenBank/DDBJ whole genome shotgun (WGS) entry which is preliminary data.</text>
</comment>
<evidence type="ECO:0000313" key="2">
    <source>
        <dbReference type="EMBL" id="MET3749758.1"/>
    </source>
</evidence>
<sequence>MFCGYCGARLKEDSNFCGKCGTKVIKMPEELKWEEEDTVTFEKKPEVIIHQEKESEDFCNYFYKPEDL</sequence>
<dbReference type="Pfam" id="PF13240">
    <property type="entry name" value="Zn_Ribbon_1"/>
    <property type="match status" value="1"/>
</dbReference>
<dbReference type="Proteomes" id="UP001549106">
    <property type="component" value="Unassembled WGS sequence"/>
</dbReference>
<accession>A0ABV2M2T7</accession>
<dbReference type="EMBL" id="JBEPMJ010000005">
    <property type="protein sequence ID" value="MET3749758.1"/>
    <property type="molecule type" value="Genomic_DNA"/>
</dbReference>